<dbReference type="GO" id="GO:0032259">
    <property type="term" value="P:methylation"/>
    <property type="evidence" value="ECO:0007669"/>
    <property type="project" value="UniProtKB-KW"/>
</dbReference>
<dbReference type="GO" id="GO:0003676">
    <property type="term" value="F:nucleic acid binding"/>
    <property type="evidence" value="ECO:0007669"/>
    <property type="project" value="InterPro"/>
</dbReference>
<comment type="caution">
    <text evidence="8">The sequence shown here is derived from an EMBL/GenBank/DDBJ whole genome shotgun (WGS) entry which is preliminary data.</text>
</comment>
<dbReference type="Gene3D" id="3.40.50.150">
    <property type="entry name" value="Vaccinia Virus protein VP39"/>
    <property type="match status" value="1"/>
</dbReference>
<dbReference type="InterPro" id="IPR002052">
    <property type="entry name" value="DNA_methylase_N6_adenine_CS"/>
</dbReference>
<dbReference type="PANTHER" id="PTHR18895:SF74">
    <property type="entry name" value="MTRF1L RELEASE FACTOR GLUTAMINE METHYLTRANSFERASE"/>
    <property type="match status" value="1"/>
</dbReference>
<dbReference type="Gene3D" id="1.10.8.10">
    <property type="entry name" value="DNA helicase RuvA subunit, C-terminal domain"/>
    <property type="match status" value="1"/>
</dbReference>
<comment type="function">
    <text evidence="5">Methylates the class 1 translation termination release factors RF1/PrfA and RF2/PrfB on the glutamine residue of the universally conserved GGQ motif.</text>
</comment>
<dbReference type="RefSeq" id="WP_067671989.1">
    <property type="nucleotide sequence ID" value="NZ_CBCSIK010000009.1"/>
</dbReference>
<evidence type="ECO:0000256" key="1">
    <source>
        <dbReference type="ARBA" id="ARBA00022603"/>
    </source>
</evidence>
<keyword evidence="2 5" id="KW-0808">Transferase</keyword>
<evidence type="ECO:0000256" key="3">
    <source>
        <dbReference type="ARBA" id="ARBA00022691"/>
    </source>
</evidence>
<dbReference type="AlphaFoldDB" id="A0A151XXK4"/>
<reference evidence="8 9" key="1">
    <citation type="submission" date="2016-03" db="EMBL/GenBank/DDBJ databases">
        <title>Acinetobacter genomospecies 28 strain ANC 4149.</title>
        <authorList>
            <person name="Radolfova-Krizova L."/>
            <person name="Nemec A."/>
        </authorList>
    </citation>
    <scope>NUCLEOTIDE SEQUENCE [LARGE SCALE GENOMIC DNA]</scope>
    <source>
        <strain evidence="8 9">ANC 4149</strain>
    </source>
</reference>
<dbReference type="InterPro" id="IPR007848">
    <property type="entry name" value="Small_mtfrase_dom"/>
</dbReference>
<keyword evidence="9" id="KW-1185">Reference proteome</keyword>
<feature type="domain" description="Release factor glutamine methyltransferase N-terminal" evidence="7">
    <location>
        <begin position="14"/>
        <end position="70"/>
    </location>
</feature>
<feature type="binding site" evidence="5">
    <location>
        <begin position="114"/>
        <end position="118"/>
    </location>
    <ligand>
        <name>S-adenosyl-L-methionine</name>
        <dbReference type="ChEBI" id="CHEBI:59789"/>
    </ligand>
</feature>
<dbReference type="InterPro" id="IPR004556">
    <property type="entry name" value="HemK-like"/>
</dbReference>
<comment type="similarity">
    <text evidence="5">Belongs to the protein N5-glutamine methyltransferase family. PrmC subfamily.</text>
</comment>
<name>A0A151XXK4_9GAMM</name>
<protein>
    <recommendedName>
        <fullName evidence="5">Release factor glutamine methyltransferase</fullName>
        <shortName evidence="5">RF MTase</shortName>
        <ecNumber evidence="5">2.1.1.297</ecNumber>
    </recommendedName>
    <alternativeName>
        <fullName evidence="5">N5-glutamine methyltransferase PrmC</fullName>
    </alternativeName>
    <alternativeName>
        <fullName evidence="5">Protein-(glutamine-N5) MTase PrmC</fullName>
    </alternativeName>
    <alternativeName>
        <fullName evidence="5">Protein-glutamine N-methyltransferase PrmC</fullName>
    </alternativeName>
</protein>
<dbReference type="InterPro" id="IPR040758">
    <property type="entry name" value="PrmC_N"/>
</dbReference>
<dbReference type="EMBL" id="LUAW01000056">
    <property type="protein sequence ID" value="KYQ70561.1"/>
    <property type="molecule type" value="Genomic_DNA"/>
</dbReference>
<feature type="binding site" evidence="5">
    <location>
        <begin position="180"/>
        <end position="183"/>
    </location>
    <ligand>
        <name>substrate</name>
    </ligand>
</feature>
<comment type="catalytic activity">
    <reaction evidence="4 5">
        <text>L-glutaminyl-[peptide chain release factor] + S-adenosyl-L-methionine = N(5)-methyl-L-glutaminyl-[peptide chain release factor] + S-adenosyl-L-homocysteine + H(+)</text>
        <dbReference type="Rhea" id="RHEA:42896"/>
        <dbReference type="Rhea" id="RHEA-COMP:10271"/>
        <dbReference type="Rhea" id="RHEA-COMP:10272"/>
        <dbReference type="ChEBI" id="CHEBI:15378"/>
        <dbReference type="ChEBI" id="CHEBI:30011"/>
        <dbReference type="ChEBI" id="CHEBI:57856"/>
        <dbReference type="ChEBI" id="CHEBI:59789"/>
        <dbReference type="ChEBI" id="CHEBI:61891"/>
        <dbReference type="EC" id="2.1.1.297"/>
    </reaction>
</comment>
<dbReference type="PROSITE" id="PS00092">
    <property type="entry name" value="N6_MTASE"/>
    <property type="match status" value="1"/>
</dbReference>
<evidence type="ECO:0000313" key="9">
    <source>
        <dbReference type="Proteomes" id="UP000076276"/>
    </source>
</evidence>
<dbReference type="HAMAP" id="MF_02126">
    <property type="entry name" value="RF_methyltr_PrmC"/>
    <property type="match status" value="1"/>
</dbReference>
<feature type="binding site" evidence="5">
    <location>
        <position position="137"/>
    </location>
    <ligand>
        <name>S-adenosyl-L-methionine</name>
        <dbReference type="ChEBI" id="CHEBI:59789"/>
    </ligand>
</feature>
<evidence type="ECO:0000313" key="8">
    <source>
        <dbReference type="EMBL" id="KYQ70561.1"/>
    </source>
</evidence>
<dbReference type="Pfam" id="PF17827">
    <property type="entry name" value="PrmC_N"/>
    <property type="match status" value="1"/>
</dbReference>
<dbReference type="STRING" id="1806892.AZH43_03580"/>
<dbReference type="SUPFAM" id="SSF53335">
    <property type="entry name" value="S-adenosyl-L-methionine-dependent methyltransferases"/>
    <property type="match status" value="1"/>
</dbReference>
<keyword evidence="3 5" id="KW-0949">S-adenosyl-L-methionine</keyword>
<dbReference type="InterPro" id="IPR029063">
    <property type="entry name" value="SAM-dependent_MTases_sf"/>
</dbReference>
<dbReference type="GO" id="GO:0102559">
    <property type="term" value="F:peptide chain release factor N(5)-glutamine methyltransferase activity"/>
    <property type="evidence" value="ECO:0007669"/>
    <property type="project" value="UniProtKB-EC"/>
</dbReference>
<keyword evidence="1 5" id="KW-0489">Methyltransferase</keyword>
<evidence type="ECO:0000259" key="6">
    <source>
        <dbReference type="Pfam" id="PF05175"/>
    </source>
</evidence>
<dbReference type="NCBIfam" id="TIGR00536">
    <property type="entry name" value="hemK_fam"/>
    <property type="match status" value="1"/>
</dbReference>
<dbReference type="Proteomes" id="UP000076276">
    <property type="component" value="Unassembled WGS sequence"/>
</dbReference>
<dbReference type="OrthoDB" id="9800643at2"/>
<feature type="binding site" evidence="5">
    <location>
        <position position="165"/>
    </location>
    <ligand>
        <name>S-adenosyl-L-methionine</name>
        <dbReference type="ChEBI" id="CHEBI:59789"/>
    </ligand>
</feature>
<evidence type="ECO:0000256" key="4">
    <source>
        <dbReference type="ARBA" id="ARBA00048391"/>
    </source>
</evidence>
<sequence length="272" mass="30433">MNIAQALALRGEPESYERQENAWLLEHITKIDSFDLCMKKAQELTAEQEQQYRDGLARIAAGEPLAYVTGSQPFWTLDLKVTKDTLVPRPDTEVLVETVLHLDVPDDARVVDLGTGTGAIALSIASERPEWSVTATDIYEPTLDVAQFNAEKHDLNHVKFVCGSWFKPLGRAFFDVIVSNPPYIDAEDAHMQNLATEPERALVADRHGLADLEQIILQGKKHLAVNGWVVLEHGYDQGDAVQHIFIQAGYKHVRTVKDYGGNDRVTLGQWLH</sequence>
<accession>A0A151XXK4</accession>
<evidence type="ECO:0000256" key="5">
    <source>
        <dbReference type="HAMAP-Rule" id="MF_02126"/>
    </source>
</evidence>
<evidence type="ECO:0000256" key="2">
    <source>
        <dbReference type="ARBA" id="ARBA00022679"/>
    </source>
</evidence>
<dbReference type="CDD" id="cd02440">
    <property type="entry name" value="AdoMet_MTases"/>
    <property type="match status" value="1"/>
</dbReference>
<dbReference type="InterPro" id="IPR019874">
    <property type="entry name" value="RF_methyltr_PrmC"/>
</dbReference>
<organism evidence="8 9">
    <name type="scientific">Acinetobacter pragensis</name>
    <dbReference type="NCBI Taxonomy" id="1806892"/>
    <lineage>
        <taxon>Bacteria</taxon>
        <taxon>Pseudomonadati</taxon>
        <taxon>Pseudomonadota</taxon>
        <taxon>Gammaproteobacteria</taxon>
        <taxon>Moraxellales</taxon>
        <taxon>Moraxellaceae</taxon>
        <taxon>Acinetobacter</taxon>
    </lineage>
</organism>
<gene>
    <name evidence="5" type="primary">prmC</name>
    <name evidence="8" type="ORF">AZH43_03580</name>
</gene>
<dbReference type="InterPro" id="IPR050320">
    <property type="entry name" value="N5-glutamine_MTase"/>
</dbReference>
<dbReference type="NCBIfam" id="TIGR03534">
    <property type="entry name" value="RF_mod_PrmC"/>
    <property type="match status" value="1"/>
</dbReference>
<dbReference type="PANTHER" id="PTHR18895">
    <property type="entry name" value="HEMK METHYLTRANSFERASE"/>
    <property type="match status" value="1"/>
</dbReference>
<dbReference type="FunFam" id="3.40.50.150:FF:000053">
    <property type="entry name" value="Release factor glutamine methyltransferase"/>
    <property type="match status" value="1"/>
</dbReference>
<dbReference type="Pfam" id="PF05175">
    <property type="entry name" value="MTS"/>
    <property type="match status" value="1"/>
</dbReference>
<evidence type="ECO:0000259" key="7">
    <source>
        <dbReference type="Pfam" id="PF17827"/>
    </source>
</evidence>
<proteinExistence type="inferred from homology"/>
<feature type="binding site" evidence="5">
    <location>
        <position position="180"/>
    </location>
    <ligand>
        <name>S-adenosyl-L-methionine</name>
        <dbReference type="ChEBI" id="CHEBI:59789"/>
    </ligand>
</feature>
<dbReference type="EC" id="2.1.1.297" evidence="5"/>
<feature type="domain" description="Methyltransferase small" evidence="6">
    <location>
        <begin position="92"/>
        <end position="192"/>
    </location>
</feature>